<dbReference type="OrthoDB" id="446293at2759"/>
<dbReference type="EMBL" id="HE978321">
    <property type="protein sequence ID" value="CCK71599.1"/>
    <property type="molecule type" value="Genomic_DNA"/>
</dbReference>
<evidence type="ECO:0000259" key="4">
    <source>
        <dbReference type="PROSITE" id="PS51021"/>
    </source>
</evidence>
<dbReference type="InterPro" id="IPR027267">
    <property type="entry name" value="AH/BAR_dom_sf"/>
</dbReference>
<dbReference type="GO" id="GO:0006897">
    <property type="term" value="P:endocytosis"/>
    <property type="evidence" value="ECO:0007669"/>
    <property type="project" value="InterPro"/>
</dbReference>
<evidence type="ECO:0000256" key="2">
    <source>
        <dbReference type="ARBA" id="ARBA00022490"/>
    </source>
</evidence>
<dbReference type="GO" id="GO:1990528">
    <property type="term" value="C:Rvs161p-Rvs167p complex"/>
    <property type="evidence" value="ECO:0007669"/>
    <property type="project" value="TreeGrafter"/>
</dbReference>
<dbReference type="SMART" id="SM00721">
    <property type="entry name" value="BAR"/>
    <property type="match status" value="1"/>
</dbReference>
<dbReference type="AlphaFoldDB" id="J7S8K5"/>
<dbReference type="GO" id="GO:0097320">
    <property type="term" value="P:plasma membrane tubulation"/>
    <property type="evidence" value="ECO:0007669"/>
    <property type="project" value="TreeGrafter"/>
</dbReference>
<dbReference type="GO" id="GO:0008289">
    <property type="term" value="F:lipid binding"/>
    <property type="evidence" value="ECO:0007669"/>
    <property type="project" value="TreeGrafter"/>
</dbReference>
<dbReference type="KEGG" id="kng:KNAG_0H01850"/>
<dbReference type="Proteomes" id="UP000006310">
    <property type="component" value="Chromosome 8"/>
</dbReference>
<protein>
    <recommendedName>
        <fullName evidence="4">BAR domain-containing protein</fullName>
    </recommendedName>
</protein>
<dbReference type="eggNOG" id="KOG3771">
    <property type="taxonomic scope" value="Eukaryota"/>
</dbReference>
<keyword evidence="6" id="KW-1185">Reference proteome</keyword>
<keyword evidence="3" id="KW-0206">Cytoskeleton</keyword>
<dbReference type="STRING" id="1071383.J7S8K5"/>
<evidence type="ECO:0000256" key="3">
    <source>
        <dbReference type="ARBA" id="ARBA00023212"/>
    </source>
</evidence>
<dbReference type="RefSeq" id="XP_022465844.1">
    <property type="nucleotide sequence ID" value="XM_022609448.1"/>
</dbReference>
<dbReference type="FunFam" id="1.20.1270.60:FF:000014">
    <property type="entry name" value="Protein hob3, variant"/>
    <property type="match status" value="1"/>
</dbReference>
<dbReference type="GO" id="GO:0043332">
    <property type="term" value="C:mating projection tip"/>
    <property type="evidence" value="ECO:0007669"/>
    <property type="project" value="TreeGrafter"/>
</dbReference>
<evidence type="ECO:0000313" key="6">
    <source>
        <dbReference type="Proteomes" id="UP000006310"/>
    </source>
</evidence>
<dbReference type="GO" id="GO:0051666">
    <property type="term" value="P:actin cortical patch localization"/>
    <property type="evidence" value="ECO:0007669"/>
    <property type="project" value="InterPro"/>
</dbReference>
<accession>J7S8K5</accession>
<dbReference type="PROSITE" id="PS51021">
    <property type="entry name" value="BAR"/>
    <property type="match status" value="1"/>
</dbReference>
<dbReference type="Pfam" id="PF03114">
    <property type="entry name" value="BAR"/>
    <property type="match status" value="1"/>
</dbReference>
<feature type="domain" description="BAR" evidence="4">
    <location>
        <begin position="15"/>
        <end position="242"/>
    </location>
</feature>
<dbReference type="OMA" id="FAMYFTE"/>
<comment type="subcellular location">
    <subcellularLocation>
        <location evidence="1">Cytoplasm</location>
        <location evidence="1">Cytoskeleton</location>
    </subcellularLocation>
</comment>
<dbReference type="InterPro" id="IPR046982">
    <property type="entry name" value="BIN3/RVS161-like"/>
</dbReference>
<reference evidence="5 6" key="1">
    <citation type="journal article" date="2011" name="Proc. Natl. Acad. Sci. U.S.A.">
        <title>Evolutionary erosion of yeast sex chromosomes by mating-type switching accidents.</title>
        <authorList>
            <person name="Gordon J.L."/>
            <person name="Armisen D."/>
            <person name="Proux-Wera E."/>
            <person name="Oheigeartaigh S.S."/>
            <person name="Byrne K.P."/>
            <person name="Wolfe K.H."/>
        </authorList>
    </citation>
    <scope>NUCLEOTIDE SEQUENCE [LARGE SCALE GENOMIC DNA]</scope>
    <source>
        <strain evidence="6">ATCC MYA-139 / BCRC 22969 / CBS 8797 / CCRC 22969 / KCTC 17520 / NBRC 10181 / NCYC 3082</strain>
    </source>
</reference>
<keyword evidence="2" id="KW-0963">Cytoplasm</keyword>
<reference evidence="6" key="2">
    <citation type="submission" date="2012-08" db="EMBL/GenBank/DDBJ databases">
        <title>Genome sequence of Kazachstania naganishii.</title>
        <authorList>
            <person name="Gordon J.L."/>
            <person name="Armisen D."/>
            <person name="Proux-Wera E."/>
            <person name="OhEigeartaigh S.S."/>
            <person name="Byrne K.P."/>
            <person name="Wolfe K.H."/>
        </authorList>
    </citation>
    <scope>NUCLEOTIDE SEQUENCE [LARGE SCALE GENOMIC DNA]</scope>
    <source>
        <strain evidence="6">ATCC MYA-139 / BCRC 22969 / CBS 8797 / CCRC 22969 / KCTC 17520 / NBRC 10181 / NCYC 3082</strain>
    </source>
</reference>
<evidence type="ECO:0000256" key="1">
    <source>
        <dbReference type="ARBA" id="ARBA00004245"/>
    </source>
</evidence>
<dbReference type="HOGENOM" id="CLU_072096_0_0_1"/>
<organism evidence="5 6">
    <name type="scientific">Huiozyma naganishii (strain ATCC MYA-139 / BCRC 22969 / CBS 8797 / KCTC 17520 / NBRC 10181 / NCYC 3082 / Yp74L-3)</name>
    <name type="common">Yeast</name>
    <name type="synonym">Kazachstania naganishii</name>
    <dbReference type="NCBI Taxonomy" id="1071383"/>
    <lineage>
        <taxon>Eukaryota</taxon>
        <taxon>Fungi</taxon>
        <taxon>Dikarya</taxon>
        <taxon>Ascomycota</taxon>
        <taxon>Saccharomycotina</taxon>
        <taxon>Saccharomycetes</taxon>
        <taxon>Saccharomycetales</taxon>
        <taxon>Saccharomycetaceae</taxon>
        <taxon>Huiozyma</taxon>
    </lineage>
</organism>
<dbReference type="Gene3D" id="1.20.1270.60">
    <property type="entry name" value="Arfaptin homology (AH) domain/BAR domain"/>
    <property type="match status" value="1"/>
</dbReference>
<dbReference type="PANTHER" id="PTHR47174">
    <property type="entry name" value="BRIDGING INTEGRATOR 3"/>
    <property type="match status" value="1"/>
</dbReference>
<dbReference type="GO" id="GO:0030479">
    <property type="term" value="C:actin cortical patch"/>
    <property type="evidence" value="ECO:0007669"/>
    <property type="project" value="TreeGrafter"/>
</dbReference>
<dbReference type="InterPro" id="IPR004148">
    <property type="entry name" value="BAR_dom"/>
</dbReference>
<proteinExistence type="predicted"/>
<evidence type="ECO:0000313" key="5">
    <source>
        <dbReference type="EMBL" id="CCK71599.1"/>
    </source>
</evidence>
<name>J7S8K5_HUIN7</name>
<sequence>MSWGGFKKAVNRAGNSVIIKDVDKVNDREFDLQERRFRVLESAGVELQKESRSYLSSLRVMAAAQVTVAESIASLYEGTNYDGVRKQDTTNVANYYLQCVQDFETDVVKRLDEPLSQTVIDPVTKFAMYFTEIDEAIKKRDHKQKDYVACKAKVRKSIDKPLKDTTKLPRLEKELQVAREIYDGLNEQLKVELPQLIALRCPYYDPSFEALIKIQTRFCTEGYSRLSQIQRYIDPKQRDAYSNGVLDGEVGRLLAQMQDLDIYKLGLK</sequence>
<gene>
    <name evidence="5" type="primary">KNAG0H01850</name>
    <name evidence="5" type="ordered locus">KNAG_0H01850</name>
</gene>
<dbReference type="GO" id="GO:0031097">
    <property type="term" value="C:medial cortex"/>
    <property type="evidence" value="ECO:0007669"/>
    <property type="project" value="TreeGrafter"/>
</dbReference>
<dbReference type="SUPFAM" id="SSF103657">
    <property type="entry name" value="BAR/IMD domain-like"/>
    <property type="match status" value="1"/>
</dbReference>
<dbReference type="GeneID" id="34527331"/>
<dbReference type="PANTHER" id="PTHR47174:SF3">
    <property type="entry name" value="BRIDGING INTEGRATOR 3"/>
    <property type="match status" value="1"/>
</dbReference>